<feature type="signal peptide" evidence="1">
    <location>
        <begin position="1"/>
        <end position="16"/>
    </location>
</feature>
<comment type="caution">
    <text evidence="2">The sequence shown here is derived from an EMBL/GenBank/DDBJ whole genome shotgun (WGS) entry which is preliminary data.</text>
</comment>
<evidence type="ECO:0000313" key="2">
    <source>
        <dbReference type="EMBL" id="KAK1673180.1"/>
    </source>
</evidence>
<dbReference type="RefSeq" id="XP_060427183.1">
    <property type="nucleotide sequence ID" value="XM_060578039.1"/>
</dbReference>
<evidence type="ECO:0008006" key="4">
    <source>
        <dbReference type="Google" id="ProtNLM"/>
    </source>
</evidence>
<evidence type="ECO:0000256" key="1">
    <source>
        <dbReference type="SAM" id="SignalP"/>
    </source>
</evidence>
<protein>
    <recommendedName>
        <fullName evidence="4">Six-hairpin glycosidase</fullName>
    </recommendedName>
</protein>
<proteinExistence type="predicted"/>
<dbReference type="AlphaFoldDB" id="A0AAJ0EVE5"/>
<gene>
    <name evidence="2" type="ORF">BDP55DRAFT_705600</name>
</gene>
<evidence type="ECO:0000313" key="3">
    <source>
        <dbReference type="Proteomes" id="UP001224890"/>
    </source>
</evidence>
<dbReference type="GeneID" id="85462565"/>
<keyword evidence="1" id="KW-0732">Signal</keyword>
<dbReference type="Proteomes" id="UP001224890">
    <property type="component" value="Unassembled WGS sequence"/>
</dbReference>
<dbReference type="EMBL" id="JAHMHR010000032">
    <property type="protein sequence ID" value="KAK1673180.1"/>
    <property type="molecule type" value="Genomic_DNA"/>
</dbReference>
<keyword evidence="3" id="KW-1185">Reference proteome</keyword>
<reference evidence="2" key="1">
    <citation type="submission" date="2021-06" db="EMBL/GenBank/DDBJ databases">
        <title>Comparative genomics, transcriptomics and evolutionary studies reveal genomic signatures of adaptation to plant cell wall in hemibiotrophic fungi.</title>
        <authorList>
            <consortium name="DOE Joint Genome Institute"/>
            <person name="Baroncelli R."/>
            <person name="Diaz J.F."/>
            <person name="Benocci T."/>
            <person name="Peng M."/>
            <person name="Battaglia E."/>
            <person name="Haridas S."/>
            <person name="Andreopoulos W."/>
            <person name="Labutti K."/>
            <person name="Pangilinan J."/>
            <person name="Floch G.L."/>
            <person name="Makela M.R."/>
            <person name="Henrissat B."/>
            <person name="Grigoriev I.V."/>
            <person name="Crouch J.A."/>
            <person name="De Vries R.P."/>
            <person name="Sukno S.A."/>
            <person name="Thon M.R."/>
        </authorList>
    </citation>
    <scope>NUCLEOTIDE SEQUENCE</scope>
    <source>
        <strain evidence="2">CBS 193.32</strain>
    </source>
</reference>
<sequence length="606" mass="68163">MLKIAILASLGGLIAALDLSSQDFRISINGKTGAIYKITDPLFNDVVNWVVSGSNAPWLPTGSRWCLGYADLGQDYLHRNFWNFPQITKRDNTVEAVHIAGTLELLVSRSITDENRSFTESYTFTNKGASTLNLNSRGTTSLAIYGLFNDHYTNTSDCVKLSQMGGNYRNLGFVLAKGALVGYSIESRDPVTLSNTRGVFLLHPSIPILEPGASSTIAWTWFWHSDWDDFFKQSAARSKQFVRVETDYFTSITRDSLYLSHRGQVLQCDETGRPGRTNLVVTTDNGYNSTLSLNTVPKYDDLISSRTKFMIENQQDTTPDTPAEGAYRVFDNQANNVQVRQSLEKYSAYVSTKLPIGMDGSKKRLYNWHWVLQFRITVAALDLNLRGIAAEKTPLERFMLTLENFYPEGGGELHAIGLPILEKSSRAVSRPWTNIAARGQAYPSFEVNLEQSIIAPAAVTLLELWRYTGNEDWLDAGKLHLNILLHSAGKQLDYRLHDLAIRHWDGYWFDTFPHFWSTLNGITLHHYAKGLKNDTQRQGAATLKTANGITRNNLALFEANGRASCAYIYPTSVNGRAENYKDPYANDQDWALTHLLRIEDDAFVEE</sequence>
<feature type="chain" id="PRO_5042481703" description="Six-hairpin glycosidase" evidence="1">
    <location>
        <begin position="17"/>
        <end position="606"/>
    </location>
</feature>
<accession>A0AAJ0EVE5</accession>
<organism evidence="2 3">
    <name type="scientific">Colletotrichum godetiae</name>
    <dbReference type="NCBI Taxonomy" id="1209918"/>
    <lineage>
        <taxon>Eukaryota</taxon>
        <taxon>Fungi</taxon>
        <taxon>Dikarya</taxon>
        <taxon>Ascomycota</taxon>
        <taxon>Pezizomycotina</taxon>
        <taxon>Sordariomycetes</taxon>
        <taxon>Hypocreomycetidae</taxon>
        <taxon>Glomerellales</taxon>
        <taxon>Glomerellaceae</taxon>
        <taxon>Colletotrichum</taxon>
        <taxon>Colletotrichum acutatum species complex</taxon>
    </lineage>
</organism>
<name>A0AAJ0EVE5_9PEZI</name>